<accession>A0A1I6DGL1</accession>
<dbReference type="Pfam" id="PF07310">
    <property type="entry name" value="PAS_5"/>
    <property type="match status" value="1"/>
</dbReference>
<dbReference type="EMBL" id="FOYI01000003">
    <property type="protein sequence ID" value="SFR04518.1"/>
    <property type="molecule type" value="Genomic_DNA"/>
</dbReference>
<dbReference type="RefSeq" id="WP_092078055.1">
    <property type="nucleotide sequence ID" value="NZ_FOYI01000003.1"/>
</dbReference>
<keyword evidence="3" id="KW-1185">Reference proteome</keyword>
<proteinExistence type="predicted"/>
<protein>
    <submittedName>
        <fullName evidence="2">PAS domain-containing protein</fullName>
    </submittedName>
</protein>
<dbReference type="AlphaFoldDB" id="A0A1I6DGL1"/>
<reference evidence="2 3" key="1">
    <citation type="submission" date="2016-10" db="EMBL/GenBank/DDBJ databases">
        <authorList>
            <person name="de Groot N.N."/>
        </authorList>
    </citation>
    <scope>NUCLEOTIDE SEQUENCE [LARGE SCALE GENOMIC DNA]</scope>
    <source>
        <strain evidence="3">KMM 9023,NRIC 0796,JCM 17311,KCTC 23692</strain>
    </source>
</reference>
<feature type="compositionally biased region" description="Acidic residues" evidence="1">
    <location>
        <begin position="193"/>
        <end position="202"/>
    </location>
</feature>
<organism evidence="2 3">
    <name type="scientific">Poseidonocella sedimentorum</name>
    <dbReference type="NCBI Taxonomy" id="871652"/>
    <lineage>
        <taxon>Bacteria</taxon>
        <taxon>Pseudomonadati</taxon>
        <taxon>Pseudomonadota</taxon>
        <taxon>Alphaproteobacteria</taxon>
        <taxon>Rhodobacterales</taxon>
        <taxon>Roseobacteraceae</taxon>
        <taxon>Poseidonocella</taxon>
    </lineage>
</organism>
<evidence type="ECO:0000313" key="2">
    <source>
        <dbReference type="EMBL" id="SFR04518.1"/>
    </source>
</evidence>
<feature type="region of interest" description="Disordered" evidence="1">
    <location>
        <begin position="180"/>
        <end position="270"/>
    </location>
</feature>
<dbReference type="Proteomes" id="UP000199302">
    <property type="component" value="Unassembled WGS sequence"/>
</dbReference>
<evidence type="ECO:0000256" key="1">
    <source>
        <dbReference type="SAM" id="MobiDB-lite"/>
    </source>
</evidence>
<dbReference type="InterPro" id="IPR009922">
    <property type="entry name" value="DUF1457"/>
</dbReference>
<evidence type="ECO:0000313" key="3">
    <source>
        <dbReference type="Proteomes" id="UP000199302"/>
    </source>
</evidence>
<sequence length="279" mass="30341">MTKDLDQMNIVSLQNHIGKLRFPVLSEVEAYWQALRTDGDVPRRADLDPRGIEGALPYAFIVERIAPGVARLRLAGRHVNDLMGMEVRGMPLTAFFESDARKDLAMRLEEMFQTPGILMCDVVSRASLGKPGLEGRLMLLPLKSDLGDVSRAIGVLVTQGEIGTSPRRFSVSRSELKEISALDATAPRQSEGASEDSAEEVDFTPAAPKLTRPARPGELTRAARRLLAAVDAPGPKTGKSKARAEARTEVQASRTAPADDGPTFKSTQVPFLRVVHCDD</sequence>
<name>A0A1I6DGL1_9RHOB</name>
<dbReference type="OrthoDB" id="8478628at2"/>
<gene>
    <name evidence="2" type="ORF">SAMN04515673_103191</name>
</gene>
<dbReference type="STRING" id="871652.SAMN04515673_103191"/>